<evidence type="ECO:0000313" key="3">
    <source>
        <dbReference type="Proteomes" id="UP000054321"/>
    </source>
</evidence>
<evidence type="ECO:0000259" key="1">
    <source>
        <dbReference type="Pfam" id="PF00266"/>
    </source>
</evidence>
<dbReference type="InterPro" id="IPR015424">
    <property type="entry name" value="PyrdxlP-dep_Trfase"/>
</dbReference>
<evidence type="ECO:0000313" key="2">
    <source>
        <dbReference type="EMBL" id="KIN04111.1"/>
    </source>
</evidence>
<accession>A0A0C3H7H6</accession>
<dbReference type="InterPro" id="IPR000192">
    <property type="entry name" value="Aminotrans_V_dom"/>
</dbReference>
<dbReference type="GO" id="GO:0043545">
    <property type="term" value="P:molybdopterin cofactor metabolic process"/>
    <property type="evidence" value="ECO:0007669"/>
    <property type="project" value="TreeGrafter"/>
</dbReference>
<reference evidence="3" key="2">
    <citation type="submission" date="2015-01" db="EMBL/GenBank/DDBJ databases">
        <title>Evolutionary Origins and Diversification of the Mycorrhizal Mutualists.</title>
        <authorList>
            <consortium name="DOE Joint Genome Institute"/>
            <consortium name="Mycorrhizal Genomics Consortium"/>
            <person name="Kohler A."/>
            <person name="Kuo A."/>
            <person name="Nagy L.G."/>
            <person name="Floudas D."/>
            <person name="Copeland A."/>
            <person name="Barry K.W."/>
            <person name="Cichocki N."/>
            <person name="Veneault-Fourrey C."/>
            <person name="LaButti K."/>
            <person name="Lindquist E.A."/>
            <person name="Lipzen A."/>
            <person name="Lundell T."/>
            <person name="Morin E."/>
            <person name="Murat C."/>
            <person name="Riley R."/>
            <person name="Ohm R."/>
            <person name="Sun H."/>
            <person name="Tunlid A."/>
            <person name="Henrissat B."/>
            <person name="Grigoriev I.V."/>
            <person name="Hibbett D.S."/>
            <person name="Martin F."/>
        </authorList>
    </citation>
    <scope>NUCLEOTIDE SEQUENCE [LARGE SCALE GENOMIC DNA]</scope>
    <source>
        <strain evidence="3">Zn</strain>
    </source>
</reference>
<dbReference type="GO" id="GO:0008265">
    <property type="term" value="F:molybdenum cofactor sulfurtransferase activity"/>
    <property type="evidence" value="ECO:0007669"/>
    <property type="project" value="TreeGrafter"/>
</dbReference>
<dbReference type="PANTHER" id="PTHR14237:SF80">
    <property type="entry name" value="MOLYBDENUM COFACTOR SULFURASE"/>
    <property type="match status" value="1"/>
</dbReference>
<reference evidence="2 3" key="1">
    <citation type="submission" date="2014-04" db="EMBL/GenBank/DDBJ databases">
        <authorList>
            <consortium name="DOE Joint Genome Institute"/>
            <person name="Kuo A."/>
            <person name="Martino E."/>
            <person name="Perotto S."/>
            <person name="Kohler A."/>
            <person name="Nagy L.G."/>
            <person name="Floudas D."/>
            <person name="Copeland A."/>
            <person name="Barry K.W."/>
            <person name="Cichocki N."/>
            <person name="Veneault-Fourrey C."/>
            <person name="LaButti K."/>
            <person name="Lindquist E.A."/>
            <person name="Lipzen A."/>
            <person name="Lundell T."/>
            <person name="Morin E."/>
            <person name="Murat C."/>
            <person name="Sun H."/>
            <person name="Tunlid A."/>
            <person name="Henrissat B."/>
            <person name="Grigoriev I.V."/>
            <person name="Hibbett D.S."/>
            <person name="Martin F."/>
            <person name="Nordberg H.P."/>
            <person name="Cantor M.N."/>
            <person name="Hua S.X."/>
        </authorList>
    </citation>
    <scope>NUCLEOTIDE SEQUENCE [LARGE SCALE GENOMIC DNA]</scope>
    <source>
        <strain evidence="2 3">Zn</strain>
    </source>
</reference>
<dbReference type="PANTHER" id="PTHR14237">
    <property type="entry name" value="MOLYBDOPTERIN COFACTOR SULFURASE MOSC"/>
    <property type="match status" value="1"/>
</dbReference>
<feature type="domain" description="Aminotransferase class V" evidence="1">
    <location>
        <begin position="152"/>
        <end position="390"/>
    </location>
</feature>
<dbReference type="HOGENOM" id="CLU_010913_2_0_1"/>
<dbReference type="Gene3D" id="3.40.640.10">
    <property type="entry name" value="Type I PLP-dependent aspartate aminotransferase-like (Major domain)"/>
    <property type="match status" value="1"/>
</dbReference>
<dbReference type="Proteomes" id="UP000054321">
    <property type="component" value="Unassembled WGS sequence"/>
</dbReference>
<dbReference type="InterPro" id="IPR015422">
    <property type="entry name" value="PyrdxlP-dep_Trfase_small"/>
</dbReference>
<sequence>MAYNIIVEGFRDVEYPMLTCKTYLDHEGTTVSCDPAELSGHAVDFIRNQALRFFSADPEHFDLVFSANAIAAIKLVAEFIRDPAASGSVSGTFWYWYHKDSHPSLIGVRELTNGTHHCFNNDEEVEEWLNGTPCVSNSGIKYDWPKRVRQSTDIAHQNTYSILDAAALATTTQLDFSDPDSALDFTALSFYKIFGFPDLGALIIRRKSNHILSRRKHFGGSTISCVTVLHESTFQRKNETIHYGLEDGTLPSHNNVALGCAIDGHERLYKSIKIISQHTLFLSNRLYIGISKLRHSNSRSLCIIYSDTTDAYPYTDAITQGATIAFNVPDIKGNYIGYSHIEMAANEKYKRAWSAGHRCGGANPQEIINGKPTGVVRASLGAMSIMAEVESTFYPSHLRTE</sequence>
<organism evidence="2 3">
    <name type="scientific">Oidiodendron maius (strain Zn)</name>
    <dbReference type="NCBI Taxonomy" id="913774"/>
    <lineage>
        <taxon>Eukaryota</taxon>
        <taxon>Fungi</taxon>
        <taxon>Dikarya</taxon>
        <taxon>Ascomycota</taxon>
        <taxon>Pezizomycotina</taxon>
        <taxon>Leotiomycetes</taxon>
        <taxon>Leotiomycetes incertae sedis</taxon>
        <taxon>Myxotrichaceae</taxon>
        <taxon>Oidiodendron</taxon>
    </lineage>
</organism>
<dbReference type="SUPFAM" id="SSF53383">
    <property type="entry name" value="PLP-dependent transferases"/>
    <property type="match status" value="1"/>
</dbReference>
<dbReference type="Gene3D" id="3.90.1150.10">
    <property type="entry name" value="Aspartate Aminotransferase, domain 1"/>
    <property type="match status" value="1"/>
</dbReference>
<gene>
    <name evidence="2" type="ORF">OIDMADRAFT_40203</name>
</gene>
<dbReference type="InParanoid" id="A0A0C3H7H6"/>
<dbReference type="OrthoDB" id="10264306at2759"/>
<proteinExistence type="predicted"/>
<dbReference type="STRING" id="913774.A0A0C3H7H6"/>
<name>A0A0C3H7H6_OIDMZ</name>
<dbReference type="InterPro" id="IPR015421">
    <property type="entry name" value="PyrdxlP-dep_Trfase_major"/>
</dbReference>
<dbReference type="Pfam" id="PF00266">
    <property type="entry name" value="Aminotran_5"/>
    <property type="match status" value="1"/>
</dbReference>
<protein>
    <recommendedName>
        <fullName evidence="1">Aminotransferase class V domain-containing protein</fullName>
    </recommendedName>
</protein>
<dbReference type="AlphaFoldDB" id="A0A0C3H7H6"/>
<keyword evidence="3" id="KW-1185">Reference proteome</keyword>
<dbReference type="EMBL" id="KN832873">
    <property type="protein sequence ID" value="KIN04111.1"/>
    <property type="molecule type" value="Genomic_DNA"/>
</dbReference>